<dbReference type="CDD" id="cd00338">
    <property type="entry name" value="Ser_Recombinase"/>
    <property type="match status" value="1"/>
</dbReference>
<dbReference type="EMBL" id="JACIFX010000004">
    <property type="protein sequence ID" value="MBB4229876.1"/>
    <property type="molecule type" value="Genomic_DNA"/>
</dbReference>
<organism evidence="2 3">
    <name type="scientific">Rhizobium mongolense</name>
    <dbReference type="NCBI Taxonomy" id="57676"/>
    <lineage>
        <taxon>Bacteria</taxon>
        <taxon>Pseudomonadati</taxon>
        <taxon>Pseudomonadota</taxon>
        <taxon>Alphaproteobacteria</taxon>
        <taxon>Hyphomicrobiales</taxon>
        <taxon>Rhizobiaceae</taxon>
        <taxon>Rhizobium/Agrobacterium group</taxon>
        <taxon>Rhizobium</taxon>
    </lineage>
</organism>
<sequence length="193" mass="21468">MIRNYAQAKRFDIVQLYADEGKSGLSLTGRNAIQQLLHDVMNGEAEYKAVLVYDVSRWGRFQDPDEAADIELRCKRFGIKVHYCAEQFDNDGSMGSSIIKTVKRAMAAEYSRELSVKVRAGQMNLVRRGFRQGGPAGFGLRRLLVDATGKPKGRLKRGEQKSIATDRTKVGMSHSPVLTTVEIADGLDSDERA</sequence>
<dbReference type="PANTHER" id="PTHR30461">
    <property type="entry name" value="DNA-INVERTASE FROM LAMBDOID PROPHAGE"/>
    <property type="match status" value="1"/>
</dbReference>
<dbReference type="SUPFAM" id="SSF53041">
    <property type="entry name" value="Resolvase-like"/>
    <property type="match status" value="1"/>
</dbReference>
<evidence type="ECO:0000313" key="3">
    <source>
        <dbReference type="Proteomes" id="UP000551353"/>
    </source>
</evidence>
<name>A0ABR6IPV7_9HYPH</name>
<dbReference type="InterPro" id="IPR006119">
    <property type="entry name" value="Resolv_N"/>
</dbReference>
<accession>A0ABR6IPV7</accession>
<evidence type="ECO:0000313" key="2">
    <source>
        <dbReference type="EMBL" id="MBB4229876.1"/>
    </source>
</evidence>
<evidence type="ECO:0000259" key="1">
    <source>
        <dbReference type="SMART" id="SM00857"/>
    </source>
</evidence>
<comment type="caution">
    <text evidence="2">The sequence shown here is derived from an EMBL/GenBank/DDBJ whole genome shotgun (WGS) entry which is preliminary data.</text>
</comment>
<feature type="domain" description="Resolvase/invertase-type recombinase catalytic" evidence="1">
    <location>
        <begin position="1"/>
        <end position="131"/>
    </location>
</feature>
<dbReference type="InterPro" id="IPR050639">
    <property type="entry name" value="SSR_resolvase"/>
</dbReference>
<keyword evidence="3" id="KW-1185">Reference proteome</keyword>
<dbReference type="InterPro" id="IPR036162">
    <property type="entry name" value="Resolvase-like_N_sf"/>
</dbReference>
<dbReference type="Proteomes" id="UP000551353">
    <property type="component" value="Unassembled WGS sequence"/>
</dbReference>
<dbReference type="Gene3D" id="3.40.50.1390">
    <property type="entry name" value="Resolvase, N-terminal catalytic domain"/>
    <property type="match status" value="1"/>
</dbReference>
<dbReference type="SMART" id="SM00857">
    <property type="entry name" value="Resolvase"/>
    <property type="match status" value="1"/>
</dbReference>
<reference evidence="2 3" key="1">
    <citation type="submission" date="2020-08" db="EMBL/GenBank/DDBJ databases">
        <title>Genomic Encyclopedia of Type Strains, Phase IV (KMG-V): Genome sequencing to study the core and pangenomes of soil and plant-associated prokaryotes.</title>
        <authorList>
            <person name="Whitman W."/>
        </authorList>
    </citation>
    <scope>NUCLEOTIDE SEQUENCE [LARGE SCALE GENOMIC DNA]</scope>
    <source>
        <strain evidence="2 3">SEMIA 4087</strain>
    </source>
</reference>
<gene>
    <name evidence="2" type="ORF">GGD56_003727</name>
</gene>
<dbReference type="RefSeq" id="WP_022717829.1">
    <property type="nucleotide sequence ID" value="NZ_JACIFX010000004.1"/>
</dbReference>
<proteinExistence type="predicted"/>
<protein>
    <submittedName>
        <fullName evidence="2">DNA invertase Pin-like site-specific DNA recombinase</fullName>
    </submittedName>
</protein>
<dbReference type="Pfam" id="PF00239">
    <property type="entry name" value="Resolvase"/>
    <property type="match status" value="1"/>
</dbReference>
<dbReference type="PANTHER" id="PTHR30461:SF23">
    <property type="entry name" value="DNA RECOMBINASE-RELATED"/>
    <property type="match status" value="1"/>
</dbReference>